<dbReference type="Proteomes" id="UP001141327">
    <property type="component" value="Unassembled WGS sequence"/>
</dbReference>
<reference evidence="1" key="1">
    <citation type="journal article" date="2022" name="bioRxiv">
        <title>Genomics of Preaxostyla Flagellates Illuminates Evolutionary Transitions and the Path Towards Mitochondrial Loss.</title>
        <authorList>
            <person name="Novak L.V.F."/>
            <person name="Treitli S.C."/>
            <person name="Pyrih J."/>
            <person name="Halakuc P."/>
            <person name="Pipaliya S.V."/>
            <person name="Vacek V."/>
            <person name="Brzon O."/>
            <person name="Soukal P."/>
            <person name="Eme L."/>
            <person name="Dacks J.B."/>
            <person name="Karnkowska A."/>
            <person name="Elias M."/>
            <person name="Hampl V."/>
        </authorList>
    </citation>
    <scope>NUCLEOTIDE SEQUENCE</scope>
    <source>
        <strain evidence="1">RCP-MX</strain>
    </source>
</reference>
<keyword evidence="2" id="KW-1185">Reference proteome</keyword>
<sequence>MATPPGPVFRAGLAPISALHRGDLSADGQKAVPSRGVSFLVSKRDNRQAGLFDTGAQELRAGTILPEGLKWKGSAKSGHFMICPIREMPKAEFARYLSQIPLYPSACPHFQPLGWRITPPEMLDAMELEEAICADALEFYERQAAADCHLLDFPSNLEMDGWLLANYYTLLRQGKIKMEDITLTPALRLLFDSLTAYSRYARNLCFHFSELKEDVPASSIGSRLALICSLADDVRGKLVAEDQSLRTTEGPIQIPPVLDRDSVPSLLSAKDVMGFAIVYSGVDDLSAQMLAPPGFVKLTDMPMLAGFFNVQNCNPRTAREVARLELLRFKACIAAIPDGHAVLVPLISYKDLGLPLGLPPCVPMLDAAHLLAQLAPDRLAPDRLAPDRLAPDRQ</sequence>
<accession>A0ABQ8U5Q3</accession>
<protein>
    <submittedName>
        <fullName evidence="1">Uncharacterized protein</fullName>
    </submittedName>
</protein>
<comment type="caution">
    <text evidence="1">The sequence shown here is derived from an EMBL/GenBank/DDBJ whole genome shotgun (WGS) entry which is preliminary data.</text>
</comment>
<proteinExistence type="predicted"/>
<evidence type="ECO:0000313" key="2">
    <source>
        <dbReference type="Proteomes" id="UP001141327"/>
    </source>
</evidence>
<name>A0ABQ8U5Q3_9EUKA</name>
<evidence type="ECO:0000313" key="1">
    <source>
        <dbReference type="EMBL" id="KAJ4454679.1"/>
    </source>
</evidence>
<gene>
    <name evidence="1" type="ORF">PAPYR_10539</name>
</gene>
<dbReference type="EMBL" id="JAPMOS010000140">
    <property type="protein sequence ID" value="KAJ4454679.1"/>
    <property type="molecule type" value="Genomic_DNA"/>
</dbReference>
<organism evidence="1 2">
    <name type="scientific">Paratrimastix pyriformis</name>
    <dbReference type="NCBI Taxonomy" id="342808"/>
    <lineage>
        <taxon>Eukaryota</taxon>
        <taxon>Metamonada</taxon>
        <taxon>Preaxostyla</taxon>
        <taxon>Paratrimastigidae</taxon>
        <taxon>Paratrimastix</taxon>
    </lineage>
</organism>